<keyword evidence="4" id="KW-0472">Membrane</keyword>
<dbReference type="PRINTS" id="PR00314">
    <property type="entry name" value="CLATHRINADPT"/>
</dbReference>
<dbReference type="SUPFAM" id="SSF64356">
    <property type="entry name" value="SNARE-like"/>
    <property type="match status" value="1"/>
</dbReference>
<protein>
    <recommendedName>
        <fullName evidence="7">MHD domain-containing protein</fullName>
    </recommendedName>
</protein>
<dbReference type="EMBL" id="MUNK01000084">
    <property type="protein sequence ID" value="OTA32931.1"/>
    <property type="molecule type" value="Genomic_DNA"/>
</dbReference>
<comment type="subcellular location">
    <subcellularLocation>
        <location evidence="1">Endomembrane system</location>
    </subcellularLocation>
</comment>
<evidence type="ECO:0000256" key="6">
    <source>
        <dbReference type="SAM" id="MobiDB-lite"/>
    </source>
</evidence>
<dbReference type="InterPro" id="IPR050431">
    <property type="entry name" value="Adaptor_comp_med_subunit"/>
</dbReference>
<proteinExistence type="inferred from homology"/>
<feature type="domain" description="MHD" evidence="7">
    <location>
        <begin position="210"/>
        <end position="569"/>
    </location>
</feature>
<keyword evidence="9" id="KW-1185">Reference proteome</keyword>
<evidence type="ECO:0000256" key="4">
    <source>
        <dbReference type="ARBA" id="ARBA00023136"/>
    </source>
</evidence>
<dbReference type="GO" id="GO:0016192">
    <property type="term" value="P:vesicle-mediated transport"/>
    <property type="evidence" value="ECO:0007669"/>
    <property type="project" value="InterPro"/>
</dbReference>
<dbReference type="InParanoid" id="A0A1Z5TAN8"/>
<keyword evidence="2 5" id="KW-0813">Transport</keyword>
<dbReference type="SUPFAM" id="SSF49447">
    <property type="entry name" value="Second domain of Mu2 adaptin subunit (ap50) of ap2 adaptor"/>
    <property type="match status" value="1"/>
</dbReference>
<evidence type="ECO:0000259" key="7">
    <source>
        <dbReference type="PROSITE" id="PS51072"/>
    </source>
</evidence>
<dbReference type="InterPro" id="IPR036168">
    <property type="entry name" value="AP2_Mu_C_sf"/>
</dbReference>
<comment type="caution">
    <text evidence="8">The sequence shown here is derived from an EMBL/GenBank/DDBJ whole genome shotgun (WGS) entry which is preliminary data.</text>
</comment>
<evidence type="ECO:0000256" key="5">
    <source>
        <dbReference type="PIRNR" id="PIRNR005992"/>
    </source>
</evidence>
<evidence type="ECO:0000256" key="2">
    <source>
        <dbReference type="ARBA" id="ARBA00022448"/>
    </source>
</evidence>
<evidence type="ECO:0000313" key="8">
    <source>
        <dbReference type="EMBL" id="OTA32931.1"/>
    </source>
</evidence>
<dbReference type="VEuPathDB" id="FungiDB:BTJ68_05695"/>
<dbReference type="InterPro" id="IPR001392">
    <property type="entry name" value="Clathrin_mu"/>
</dbReference>
<dbReference type="Pfam" id="PF00928">
    <property type="entry name" value="Adap_comp_sub"/>
    <property type="match status" value="1"/>
</dbReference>
<dbReference type="STRING" id="1157616.A0A1Z5TAN8"/>
<dbReference type="GO" id="GO:0006886">
    <property type="term" value="P:intracellular protein transport"/>
    <property type="evidence" value="ECO:0007669"/>
    <property type="project" value="UniProtKB-UniRule"/>
</dbReference>
<dbReference type="InterPro" id="IPR028565">
    <property type="entry name" value="MHD"/>
</dbReference>
<dbReference type="Gene3D" id="2.60.40.1170">
    <property type="entry name" value="Mu homology domain, subdomain B"/>
    <property type="match status" value="1"/>
</dbReference>
<organism evidence="8 9">
    <name type="scientific">Hortaea werneckii EXF-2000</name>
    <dbReference type="NCBI Taxonomy" id="1157616"/>
    <lineage>
        <taxon>Eukaryota</taxon>
        <taxon>Fungi</taxon>
        <taxon>Dikarya</taxon>
        <taxon>Ascomycota</taxon>
        <taxon>Pezizomycotina</taxon>
        <taxon>Dothideomycetes</taxon>
        <taxon>Dothideomycetidae</taxon>
        <taxon>Mycosphaerellales</taxon>
        <taxon>Teratosphaeriaceae</taxon>
        <taxon>Hortaea</taxon>
    </lineage>
</organism>
<sequence length="570" mass="59930">MAAIQALYIFDEHNNLILDHTYNTTPRPPPSPSSILPLYLAHPAPRPSTLHLPNLSPPTTCYTITRDALLFVSPSTYDIEPLSVLEFLHRVADALSEFLGSPLLASRITASYDVVAQILGAMADGGVPCESEGNALRDTVETGPGVLDGVLGKIGLPAGSSTPTLQQPGSQFGGGGRIGAPLRPIGGIGGAETAQGSAVPWRRSNVRHTSNELYVDLIEEVNVTLAPSGRALAAFASGSVAFTSRVSGVPDLLLTLMTTGGKGVMGSGSRRAEQLQGVMERVVFHPCVRLNRWKSEGLLSFVPPDGRFALAGYEVDLLNSGQDAVLAESKGSLSFLPASLEVNTGLGAGGAEFEVRCSPPTSAASRMSSASASLQSNLGPSGRGASKPDPKAPVLEELTINVPLPTAVRNVSDLRPTKGEAHWNPVDGSVEWKISGKDFGALGAVLRCTVQGPLIDNDDEGGSGILNGITSTTYDYDDDQPTARHSDREKSDVVPNGGGQGDEARRERHRQLMPTSATLSFTQKGQLASGLRVESLLIDQKKSRGLGEGVKPYKGVKYLTVSRGGVEVRC</sequence>
<dbReference type="AlphaFoldDB" id="A0A1Z5TAN8"/>
<dbReference type="PROSITE" id="PS51072">
    <property type="entry name" value="MHD"/>
    <property type="match status" value="1"/>
</dbReference>
<dbReference type="GO" id="GO:0012505">
    <property type="term" value="C:endomembrane system"/>
    <property type="evidence" value="ECO:0007669"/>
    <property type="project" value="UniProtKB-SubCell"/>
</dbReference>
<keyword evidence="3 5" id="KW-0653">Protein transport</keyword>
<dbReference type="PIRSF" id="PIRSF005992">
    <property type="entry name" value="Clathrin_mu"/>
    <property type="match status" value="1"/>
</dbReference>
<reference evidence="8 9" key="1">
    <citation type="submission" date="2017-01" db="EMBL/GenBank/DDBJ databases">
        <title>The recent genome duplication of the halophilic yeast Hortaea werneckii: insights from long-read sequencing.</title>
        <authorList>
            <person name="Sinha S."/>
            <person name="Flibotte S."/>
            <person name="Neira M."/>
            <person name="Lenassi M."/>
            <person name="Gostincar C."/>
            <person name="Stajich J.E."/>
            <person name="Nislow C.E."/>
        </authorList>
    </citation>
    <scope>NUCLEOTIDE SEQUENCE [LARGE SCALE GENOMIC DNA]</scope>
    <source>
        <strain evidence="8 9">EXF-2000</strain>
    </source>
</reference>
<dbReference type="Proteomes" id="UP000194280">
    <property type="component" value="Unassembled WGS sequence"/>
</dbReference>
<evidence type="ECO:0000313" key="9">
    <source>
        <dbReference type="Proteomes" id="UP000194280"/>
    </source>
</evidence>
<dbReference type="PANTHER" id="PTHR10529">
    <property type="entry name" value="AP COMPLEX SUBUNIT MU"/>
    <property type="match status" value="1"/>
</dbReference>
<accession>A0A1Z5TAN8</accession>
<dbReference type="Gene3D" id="3.30.450.60">
    <property type="match status" value="1"/>
</dbReference>
<feature type="compositionally biased region" description="Basic and acidic residues" evidence="6">
    <location>
        <begin position="481"/>
        <end position="492"/>
    </location>
</feature>
<feature type="compositionally biased region" description="Low complexity" evidence="6">
    <location>
        <begin position="362"/>
        <end position="376"/>
    </location>
</feature>
<dbReference type="CDD" id="cd14837">
    <property type="entry name" value="AP3_Mu_N"/>
    <property type="match status" value="1"/>
</dbReference>
<name>A0A1Z5TAN8_HORWE</name>
<dbReference type="GO" id="GO:0030131">
    <property type="term" value="C:clathrin adaptor complex"/>
    <property type="evidence" value="ECO:0007669"/>
    <property type="project" value="UniProtKB-UniRule"/>
</dbReference>
<dbReference type="InterPro" id="IPR011012">
    <property type="entry name" value="Longin-like_dom_sf"/>
</dbReference>
<feature type="region of interest" description="Disordered" evidence="6">
    <location>
        <begin position="358"/>
        <end position="391"/>
    </location>
</feature>
<dbReference type="FunCoup" id="A0A1Z5TAN8">
    <property type="interactions" value="215"/>
</dbReference>
<evidence type="ECO:0000256" key="1">
    <source>
        <dbReference type="ARBA" id="ARBA00004308"/>
    </source>
</evidence>
<feature type="region of interest" description="Disordered" evidence="6">
    <location>
        <begin position="460"/>
        <end position="507"/>
    </location>
</feature>
<comment type="similarity">
    <text evidence="5">Belongs to the adaptor complexes medium subunit family.</text>
</comment>
<evidence type="ECO:0000256" key="3">
    <source>
        <dbReference type="ARBA" id="ARBA00022927"/>
    </source>
</evidence>
<gene>
    <name evidence="8" type="ORF">BTJ68_05695</name>
</gene>
<dbReference type="OrthoDB" id="870at2759"/>